<dbReference type="EMBL" id="LKLZ01000001">
    <property type="protein sequence ID" value="KPN44591.1"/>
    <property type="molecule type" value="Genomic_DNA"/>
</dbReference>
<evidence type="ECO:0000313" key="1">
    <source>
        <dbReference type="EMBL" id="KPN44591.1"/>
    </source>
</evidence>
<proteinExistence type="predicted"/>
<gene>
    <name evidence="1" type="ORF">WJL_0028</name>
</gene>
<dbReference type="Proteomes" id="UP000050511">
    <property type="component" value="Unassembled WGS sequence"/>
</dbReference>
<dbReference type="AlphaFoldDB" id="A0A837P5Q5"/>
<evidence type="ECO:0000313" key="2">
    <source>
        <dbReference type="Proteomes" id="UP000050511"/>
    </source>
</evidence>
<comment type="caution">
    <text evidence="1">The sequence shown here is derived from an EMBL/GenBank/DDBJ whole genome shotgun (WGS) entry which is preliminary data.</text>
</comment>
<sequence length="37" mass="4319">MRSLTITEIQAIQDALNQRPRRIIDYQSAMVVLPDFD</sequence>
<organism evidence="1 2">
    <name type="scientific">Lactiplantibacillus plantarum WJL</name>
    <dbReference type="NCBI Taxonomy" id="1350466"/>
    <lineage>
        <taxon>Bacteria</taxon>
        <taxon>Bacillati</taxon>
        <taxon>Bacillota</taxon>
        <taxon>Bacilli</taxon>
        <taxon>Lactobacillales</taxon>
        <taxon>Lactobacillaceae</taxon>
        <taxon>Lactiplantibacillus</taxon>
    </lineage>
</organism>
<protein>
    <submittedName>
        <fullName evidence="1">Uncharacterized protein</fullName>
    </submittedName>
</protein>
<accession>A0A837P5Q5</accession>
<reference evidence="1 2" key="1">
    <citation type="submission" date="2015-10" db="EMBL/GenBank/DDBJ databases">
        <title>Resequencing of Lactobacillus plantarum WJL strain genome.</title>
        <authorList>
            <person name="Martino M.E."/>
        </authorList>
    </citation>
    <scope>NUCLEOTIDE SEQUENCE [LARGE SCALE GENOMIC DNA]</scope>
    <source>
        <strain evidence="1 2">WJL</strain>
    </source>
</reference>
<name>A0A837P5Q5_LACPN</name>